<sequence>MSRRYQTRQSPVPFSNEKLFRSAWFSYIRLMDFGQDMICSICGPTPDATIWDGVTVAYSRRNLLPSLTPPTMQGKRSIQRSNGPQLSTLSNQIFSEGTVEYDRNKKLVERITKIPDLVEKLSEINISLGRLFNTHFGLAVVLKNPLDSKASALRFIPSLYQVVKHEIKTGKLSADVLGVCEWLYLRSKVVFDLLRVHEMSQAPPLDKYIPQDEWLKTGCCYAMPAIRDRSYYPNLPYENGLDLGGADIDEDICHKYYSTYSKKRLTGGIMCVWCTHSVCYGFHCIRAAEGRNDVFSAIYTRWRKAPKVVVYDFACALQPYCMSREPEFFKDTLFAIDIFHSSEHKCGEACFLSTYCADNPELLKLNSSAAECGNSGIAKIRKAVSYMTQERAVMYMRVFFSIWNRQQIQKMEGRL</sequence>
<proteinExistence type="predicted"/>
<organism evidence="1 2">
    <name type="scientific">Psilocybe cubensis</name>
    <name type="common">Psychedelic mushroom</name>
    <name type="synonym">Stropharia cubensis</name>
    <dbReference type="NCBI Taxonomy" id="181762"/>
    <lineage>
        <taxon>Eukaryota</taxon>
        <taxon>Fungi</taxon>
        <taxon>Dikarya</taxon>
        <taxon>Basidiomycota</taxon>
        <taxon>Agaricomycotina</taxon>
        <taxon>Agaricomycetes</taxon>
        <taxon>Agaricomycetidae</taxon>
        <taxon>Agaricales</taxon>
        <taxon>Agaricineae</taxon>
        <taxon>Strophariaceae</taxon>
        <taxon>Psilocybe</taxon>
    </lineage>
</organism>
<reference evidence="1" key="1">
    <citation type="submission" date="2021-10" db="EMBL/GenBank/DDBJ databases">
        <title>Psilocybe cubensis genome.</title>
        <authorList>
            <person name="Mckernan K.J."/>
            <person name="Crawford S."/>
            <person name="Trippe A."/>
            <person name="Kane L.T."/>
            <person name="Mclaughlin S."/>
        </authorList>
    </citation>
    <scope>NUCLEOTIDE SEQUENCE</scope>
    <source>
        <strain evidence="1">MGC-MH-2018</strain>
    </source>
</reference>
<comment type="caution">
    <text evidence="1">The sequence shown here is derived from an EMBL/GenBank/DDBJ whole genome shotgun (WGS) entry which is preliminary data.</text>
</comment>
<gene>
    <name evidence="1" type="ORF">JR316_0008616</name>
</gene>
<evidence type="ECO:0000313" key="2">
    <source>
        <dbReference type="Proteomes" id="UP000664032"/>
    </source>
</evidence>
<evidence type="ECO:0000313" key="1">
    <source>
        <dbReference type="EMBL" id="KAH9478163.1"/>
    </source>
</evidence>
<protein>
    <submittedName>
        <fullName evidence="1">Uncharacterized protein</fullName>
    </submittedName>
</protein>
<keyword evidence="2" id="KW-1185">Reference proteome</keyword>
<dbReference type="Proteomes" id="UP000664032">
    <property type="component" value="Unassembled WGS sequence"/>
</dbReference>
<dbReference type="EMBL" id="JAFIQS020000008">
    <property type="protein sequence ID" value="KAH9478163.1"/>
    <property type="molecule type" value="Genomic_DNA"/>
</dbReference>
<name>A0ACB8GRA8_PSICU</name>
<accession>A0ACB8GRA8</accession>